<comment type="caution">
    <text evidence="2">The sequence shown here is derived from an EMBL/GenBank/DDBJ whole genome shotgun (WGS) entry which is preliminary data.</text>
</comment>
<dbReference type="RefSeq" id="WP_184508528.1">
    <property type="nucleotide sequence ID" value="NZ_JACHVT010000002.1"/>
</dbReference>
<dbReference type="AlphaFoldDB" id="A0A839PRK0"/>
<dbReference type="Proteomes" id="UP000590811">
    <property type="component" value="Unassembled WGS sequence"/>
</dbReference>
<evidence type="ECO:0000256" key="1">
    <source>
        <dbReference type="SAM" id="SignalP"/>
    </source>
</evidence>
<dbReference type="InterPro" id="IPR011044">
    <property type="entry name" value="Quino_amine_DH_bsu"/>
</dbReference>
<reference evidence="2 3" key="1">
    <citation type="submission" date="2020-08" db="EMBL/GenBank/DDBJ databases">
        <title>Genomic Encyclopedia of Type Strains, Phase IV (KMG-V): Genome sequencing to study the core and pangenomes of soil and plant-associated prokaryotes.</title>
        <authorList>
            <person name="Whitman W."/>
        </authorList>
    </citation>
    <scope>NUCLEOTIDE SEQUENCE [LARGE SCALE GENOMIC DNA]</scope>
    <source>
        <strain evidence="2 3">B3ACCR2</strain>
    </source>
</reference>
<organism evidence="2 3">
    <name type="scientific">Terracoccus luteus</name>
    <dbReference type="NCBI Taxonomy" id="53356"/>
    <lineage>
        <taxon>Bacteria</taxon>
        <taxon>Bacillati</taxon>
        <taxon>Actinomycetota</taxon>
        <taxon>Actinomycetes</taxon>
        <taxon>Micrococcales</taxon>
        <taxon>Intrasporangiaceae</taxon>
        <taxon>Terracoccus</taxon>
    </lineage>
</organism>
<sequence length="788" mass="79064">MRTRRGVTAATATALVAVAAVGAGQVAGAGTSEGAALAVGPSSLSTVAAPTWWGANGRVTDIKAVGSRVYLAGAFDYIGPQTGYGVAVDPASGAMRAGAPRVDGIVRASAPDGAGGWYIAGDFTRVGTTYRRGAAQVTSAGTLTAWDPKPKGSVNAIAVTGDRVVLAGDLSAVGTANTPVSRVTAVDRVKGARLTSWTAAPNGTVRSVVATPTAVYIAGDFTAVGAQTATRLARLSPTTGAPDPAFLATANGPVRALTTSPDGSTLYAGGTFSWAGGAQRANLAAFAAGTGAVSAWAPAANATVSALAVDPSGTVAVGGQFTTVAGVARTALAQVTPSAAVTAFDARLSGCNAPHTTKNTYTMAPCVTEVTALATRADTGGTQLLVGGRFGRSGTLERHNAAAFSLGTAAPTAWNPVASGLVLSIATTTTGTFLGGDLTSVGGLVRTGLAALDATTGVGDPAFRADTDNIALDLEPAPDGSRLYVAGSFLTVAGQPRTNLAALTLPAGTLDPTFVANANNTAIVVKAAGSSVYVGGAFNRVGKTVRNHLVKLDGRTGAIDAGFVVNTTGPDGPLQRGGMVQGLAVRRDGSRVYLAGPFTAANGVAVTNGILVVDGRTGARTPGQLGGVASRCSWVAGQWVTNLYLNPAETSLYGGDTCPDNIYKWDAVSLGTSSNPTGLQWLTWCNAGFQAGLEVNGRFYYAAHGGDRDKGGFCWQSPTQRTSVDRQRLVEFDAGTGALTTNTYTFNSPMGVWALEAVPSGLLVGGDFSLVGGSSEVRQGLALLPGTP</sequence>
<dbReference type="PANTHER" id="PTHR31778">
    <property type="entry name" value="BUD SITE SELECTION PROTEIN RAX2"/>
    <property type="match status" value="1"/>
</dbReference>
<proteinExistence type="predicted"/>
<dbReference type="Pfam" id="PF17164">
    <property type="entry name" value="DUF5122"/>
    <property type="match status" value="2"/>
</dbReference>
<accession>A0A839PRK0</accession>
<name>A0A839PRK0_9MICO</name>
<protein>
    <recommendedName>
        <fullName evidence="4">Delta-60 repeat protein</fullName>
    </recommendedName>
</protein>
<feature type="chain" id="PRO_5038756512" description="Delta-60 repeat protein" evidence="1">
    <location>
        <begin position="20"/>
        <end position="788"/>
    </location>
</feature>
<evidence type="ECO:0000313" key="3">
    <source>
        <dbReference type="Proteomes" id="UP000590811"/>
    </source>
</evidence>
<dbReference type="EMBL" id="JACHVT010000002">
    <property type="protein sequence ID" value="MBB2985699.1"/>
    <property type="molecule type" value="Genomic_DNA"/>
</dbReference>
<gene>
    <name evidence="2" type="ORF">FHW14_000848</name>
</gene>
<dbReference type="SUPFAM" id="SSF50969">
    <property type="entry name" value="YVTN repeat-like/Quinoprotein amine dehydrogenase"/>
    <property type="match status" value="1"/>
</dbReference>
<dbReference type="InterPro" id="IPR013431">
    <property type="entry name" value="Delta_60_rpt"/>
</dbReference>
<keyword evidence="1" id="KW-0732">Signal</keyword>
<dbReference type="GO" id="GO:1902929">
    <property type="term" value="C:plasma membrane of growing cell tip"/>
    <property type="evidence" value="ECO:0007669"/>
    <property type="project" value="TreeGrafter"/>
</dbReference>
<evidence type="ECO:0008006" key="4">
    <source>
        <dbReference type="Google" id="ProtNLM"/>
    </source>
</evidence>
<evidence type="ECO:0000313" key="2">
    <source>
        <dbReference type="EMBL" id="MBB2985699.1"/>
    </source>
</evidence>
<dbReference type="PANTHER" id="PTHR31778:SF2">
    <property type="entry name" value="BUD SITE SELECTION PROTEIN RAX2"/>
    <property type="match status" value="1"/>
</dbReference>
<dbReference type="SUPFAM" id="SSF101898">
    <property type="entry name" value="NHL repeat"/>
    <property type="match status" value="1"/>
</dbReference>
<feature type="signal peptide" evidence="1">
    <location>
        <begin position="1"/>
        <end position="19"/>
    </location>
</feature>